<reference evidence="7 8" key="1">
    <citation type="journal article" date="2019" name="Int. J. Syst. Evol. Microbiol.">
        <title>The Global Catalogue of Microorganisms (GCM) 10K type strain sequencing project: providing services to taxonomists for standard genome sequencing and annotation.</title>
        <authorList>
            <consortium name="The Broad Institute Genomics Platform"/>
            <consortium name="The Broad Institute Genome Sequencing Center for Infectious Disease"/>
            <person name="Wu L."/>
            <person name="Ma J."/>
        </authorList>
    </citation>
    <scope>NUCLEOTIDE SEQUENCE [LARGE SCALE GENOMIC DNA]</scope>
    <source>
        <strain evidence="7 8">JCM 16009</strain>
    </source>
</reference>
<dbReference type="SUPFAM" id="SSF55874">
    <property type="entry name" value="ATPase domain of HSP90 chaperone/DNA topoisomerase II/histidine kinase"/>
    <property type="match status" value="1"/>
</dbReference>
<dbReference type="InterPro" id="IPR029016">
    <property type="entry name" value="GAF-like_dom_sf"/>
</dbReference>
<dbReference type="EMBL" id="BAAAQK010000005">
    <property type="protein sequence ID" value="GAA1845197.1"/>
    <property type="molecule type" value="Genomic_DNA"/>
</dbReference>
<keyword evidence="5" id="KW-0902">Two-component regulatory system</keyword>
<keyword evidence="3" id="KW-0808">Transferase</keyword>
<organism evidence="7 8">
    <name type="scientific">Pseudonocardia ailaonensis</name>
    <dbReference type="NCBI Taxonomy" id="367279"/>
    <lineage>
        <taxon>Bacteria</taxon>
        <taxon>Bacillati</taxon>
        <taxon>Actinomycetota</taxon>
        <taxon>Actinomycetes</taxon>
        <taxon>Pseudonocardiales</taxon>
        <taxon>Pseudonocardiaceae</taxon>
        <taxon>Pseudonocardia</taxon>
    </lineage>
</organism>
<evidence type="ECO:0000256" key="4">
    <source>
        <dbReference type="ARBA" id="ARBA00022777"/>
    </source>
</evidence>
<dbReference type="SMART" id="SM00387">
    <property type="entry name" value="HATPase_c"/>
    <property type="match status" value="1"/>
</dbReference>
<dbReference type="EC" id="2.7.13.3" evidence="2"/>
<evidence type="ECO:0000256" key="5">
    <source>
        <dbReference type="ARBA" id="ARBA00023012"/>
    </source>
</evidence>
<evidence type="ECO:0000256" key="1">
    <source>
        <dbReference type="ARBA" id="ARBA00000085"/>
    </source>
</evidence>
<dbReference type="PANTHER" id="PTHR24421:SF61">
    <property type="entry name" value="OXYGEN SENSOR HISTIDINE KINASE NREB"/>
    <property type="match status" value="1"/>
</dbReference>
<evidence type="ECO:0000256" key="3">
    <source>
        <dbReference type="ARBA" id="ARBA00022679"/>
    </source>
</evidence>
<keyword evidence="8" id="KW-1185">Reference proteome</keyword>
<dbReference type="Gene3D" id="3.30.565.10">
    <property type="entry name" value="Histidine kinase-like ATPase, C-terminal domain"/>
    <property type="match status" value="1"/>
</dbReference>
<evidence type="ECO:0000256" key="2">
    <source>
        <dbReference type="ARBA" id="ARBA00012438"/>
    </source>
</evidence>
<dbReference type="Proteomes" id="UP001500449">
    <property type="component" value="Unassembled WGS sequence"/>
</dbReference>
<evidence type="ECO:0000313" key="7">
    <source>
        <dbReference type="EMBL" id="GAA1845197.1"/>
    </source>
</evidence>
<dbReference type="InterPro" id="IPR036890">
    <property type="entry name" value="HATPase_C_sf"/>
</dbReference>
<dbReference type="PANTHER" id="PTHR24421">
    <property type="entry name" value="NITRATE/NITRITE SENSOR PROTEIN NARX-RELATED"/>
    <property type="match status" value="1"/>
</dbReference>
<evidence type="ECO:0000259" key="6">
    <source>
        <dbReference type="PROSITE" id="PS50109"/>
    </source>
</evidence>
<comment type="caution">
    <text evidence="7">The sequence shown here is derived from an EMBL/GenBank/DDBJ whole genome shotgun (WGS) entry which is preliminary data.</text>
</comment>
<dbReference type="InterPro" id="IPR050482">
    <property type="entry name" value="Sensor_HK_TwoCompSys"/>
</dbReference>
<dbReference type="SUPFAM" id="SSF55781">
    <property type="entry name" value="GAF domain-like"/>
    <property type="match status" value="1"/>
</dbReference>
<protein>
    <recommendedName>
        <fullName evidence="2">histidine kinase</fullName>
        <ecNumber evidence="2">2.7.13.3</ecNumber>
    </recommendedName>
</protein>
<accession>A0ABN2MZI2</accession>
<name>A0ABN2MZI2_9PSEU</name>
<dbReference type="Pfam" id="PF02518">
    <property type="entry name" value="HATPase_c"/>
    <property type="match status" value="1"/>
</dbReference>
<evidence type="ECO:0000313" key="8">
    <source>
        <dbReference type="Proteomes" id="UP001500449"/>
    </source>
</evidence>
<gene>
    <name evidence="7" type="ORF">GCM10009836_25900</name>
</gene>
<dbReference type="InterPro" id="IPR005467">
    <property type="entry name" value="His_kinase_dom"/>
</dbReference>
<dbReference type="PRINTS" id="PR00344">
    <property type="entry name" value="BCTRLSENSOR"/>
</dbReference>
<feature type="domain" description="Histidine kinase" evidence="6">
    <location>
        <begin position="366"/>
        <end position="455"/>
    </location>
</feature>
<sequence length="478" mass="52078">MTDRAPAPFSWARVHPDGRFVDGDRRLFDLATARRSVLVPSGGRHAWDSTPDRDLIWRIGPSGTHWLLEGFPDPGPVLTWTELQRTDAAHFLSVTGSTTMDGTVRDLAADFVEASGLADPLVILIDSTGDPTFAGGQSISHRALAAMERTRRNGAPMIIWEAFDERRMIIDPDWFAVARRDERFAPVGALLADGREGAYVAIPLAVGRRVIGVLSGIWTRSEQLDAARVVRWWTLADRLTLALRYSDANRRTRAHGAEAAWAKLRDDLHATVAQDVFVLSLEVARLTAGTGPVSPADMATTKTLTERLVSGIRAVIASPDEDTGDVGPAERLRELAEDVHFRSTAHVHFDREIDWDLLSSAFADDVVRIVAEAFRNALKHAHPTTITVSATLESSTRNLRLVVADDGRPPAATVPSGTGAGLDLLRRIIEERGGVLTLDVSSAGATLTVVVPAELKSEWAVAQQALDERSPEQSDTRQ</sequence>
<proteinExistence type="predicted"/>
<comment type="catalytic activity">
    <reaction evidence="1">
        <text>ATP + protein L-histidine = ADP + protein N-phospho-L-histidine.</text>
        <dbReference type="EC" id="2.7.13.3"/>
    </reaction>
</comment>
<dbReference type="InterPro" id="IPR004358">
    <property type="entry name" value="Sig_transdc_His_kin-like_C"/>
</dbReference>
<dbReference type="PROSITE" id="PS50109">
    <property type="entry name" value="HIS_KIN"/>
    <property type="match status" value="1"/>
</dbReference>
<dbReference type="InterPro" id="IPR003594">
    <property type="entry name" value="HATPase_dom"/>
</dbReference>
<keyword evidence="4" id="KW-0418">Kinase</keyword>
<dbReference type="Gene3D" id="3.30.450.40">
    <property type="match status" value="1"/>
</dbReference>